<organism evidence="2 3">
    <name type="scientific">Candidatus Cryptobacteroides merdipullorum</name>
    <dbReference type="NCBI Taxonomy" id="2840771"/>
    <lineage>
        <taxon>Bacteria</taxon>
        <taxon>Pseudomonadati</taxon>
        <taxon>Bacteroidota</taxon>
        <taxon>Bacteroidia</taxon>
        <taxon>Bacteroidales</taxon>
        <taxon>Candidatus Cryptobacteroides</taxon>
    </lineage>
</organism>
<evidence type="ECO:0000313" key="3">
    <source>
        <dbReference type="Proteomes" id="UP000886881"/>
    </source>
</evidence>
<protein>
    <submittedName>
        <fullName evidence="2">Uncharacterized protein</fullName>
    </submittedName>
</protein>
<sequence>MLDFSKLQEQLDAMQSGDPAEGGRQTTGCGSTAASGNAEEHPAGDPGGTVVSSGAHPSPEGSVISAPASTSGETVVGSTRVEVTHTVAASGGAYIEDDISVEEAEWFGDGCEAEPAAQQAAADGRQAAPGFDFEKILQDALGGSGFFESSRTSQNSARPSVQDQPSGDELLEELQKAADMFVTQGATRSYAGLKALLDRAAVVAEKGDSVICEQLALIYTLIDDDDALGMSRKARTQQAVAWFYKAACDMKHPSRGDCGLMIAELSFLPRFDNVNLKQSRDWFGWSVEEMKTSAPGKAADACFYLGRIAEMERAYDEAAAWWAKYDDFSGTSRGAAERCRMEVFRGLDEEKGIGTLKTMLDNGEPYAAVVLVELRYICSLSDELRAGIANDMIERVLRQHASLPDARAALGALLLSYENFNSYVADPESFEFHRLLTDAYKSNSVLAAFFLGEFYLDQFNHALGADAEQEVLADAAGNALFYLRQAADMANLTAINDYALVNAVSYGFNEESVKYCGFLDLFGEHDSAERLRAGKDRYNEIKVL</sequence>
<dbReference type="AlphaFoldDB" id="A0A9D1GMN2"/>
<feature type="region of interest" description="Disordered" evidence="1">
    <location>
        <begin position="1"/>
        <end position="76"/>
    </location>
</feature>
<accession>A0A9D1GMN2</accession>
<evidence type="ECO:0000256" key="1">
    <source>
        <dbReference type="SAM" id="MobiDB-lite"/>
    </source>
</evidence>
<reference evidence="2" key="2">
    <citation type="journal article" date="2021" name="PeerJ">
        <title>Extensive microbial diversity within the chicken gut microbiome revealed by metagenomics and culture.</title>
        <authorList>
            <person name="Gilroy R."/>
            <person name="Ravi A."/>
            <person name="Getino M."/>
            <person name="Pursley I."/>
            <person name="Horton D.L."/>
            <person name="Alikhan N.F."/>
            <person name="Baker D."/>
            <person name="Gharbi K."/>
            <person name="Hall N."/>
            <person name="Watson M."/>
            <person name="Adriaenssens E.M."/>
            <person name="Foster-Nyarko E."/>
            <person name="Jarju S."/>
            <person name="Secka A."/>
            <person name="Antonio M."/>
            <person name="Oren A."/>
            <person name="Chaudhuri R.R."/>
            <person name="La Ragione R."/>
            <person name="Hildebrand F."/>
            <person name="Pallen M.J."/>
        </authorList>
    </citation>
    <scope>NUCLEOTIDE SEQUENCE</scope>
    <source>
        <strain evidence="2">ChiHecec2B26-709</strain>
    </source>
</reference>
<feature type="region of interest" description="Disordered" evidence="1">
    <location>
        <begin position="148"/>
        <end position="167"/>
    </location>
</feature>
<dbReference type="Proteomes" id="UP000886881">
    <property type="component" value="Unassembled WGS sequence"/>
</dbReference>
<reference evidence="2" key="1">
    <citation type="submission" date="2020-10" db="EMBL/GenBank/DDBJ databases">
        <authorList>
            <person name="Gilroy R."/>
        </authorList>
    </citation>
    <scope>NUCLEOTIDE SEQUENCE</scope>
    <source>
        <strain evidence="2">ChiHecec2B26-709</strain>
    </source>
</reference>
<proteinExistence type="predicted"/>
<feature type="compositionally biased region" description="Polar residues" evidence="1">
    <location>
        <begin position="24"/>
        <end position="35"/>
    </location>
</feature>
<name>A0A9D1GMN2_9BACT</name>
<dbReference type="SUPFAM" id="SSF81901">
    <property type="entry name" value="HCP-like"/>
    <property type="match status" value="1"/>
</dbReference>
<dbReference type="EMBL" id="DVLC01000039">
    <property type="protein sequence ID" value="HIT46609.1"/>
    <property type="molecule type" value="Genomic_DNA"/>
</dbReference>
<evidence type="ECO:0000313" key="2">
    <source>
        <dbReference type="EMBL" id="HIT46609.1"/>
    </source>
</evidence>
<feature type="compositionally biased region" description="Polar residues" evidence="1">
    <location>
        <begin position="67"/>
        <end position="76"/>
    </location>
</feature>
<gene>
    <name evidence="2" type="ORF">IAC35_01975</name>
</gene>
<feature type="compositionally biased region" description="Polar residues" evidence="1">
    <location>
        <begin position="148"/>
        <end position="165"/>
    </location>
</feature>
<comment type="caution">
    <text evidence="2">The sequence shown here is derived from an EMBL/GenBank/DDBJ whole genome shotgun (WGS) entry which is preliminary data.</text>
</comment>